<evidence type="ECO:0000256" key="12">
    <source>
        <dbReference type="SAM" id="MobiDB-lite"/>
    </source>
</evidence>
<evidence type="ECO:0000256" key="9">
    <source>
        <dbReference type="ARBA" id="ARBA00048988"/>
    </source>
</evidence>
<feature type="coiled-coil region" evidence="11">
    <location>
        <begin position="3423"/>
        <end position="3457"/>
    </location>
</feature>
<proteinExistence type="inferred from homology"/>
<evidence type="ECO:0000256" key="6">
    <source>
        <dbReference type="ARBA" id="ARBA00023235"/>
    </source>
</evidence>
<dbReference type="GO" id="GO:0005524">
    <property type="term" value="F:ATP binding"/>
    <property type="evidence" value="ECO:0007669"/>
    <property type="project" value="UniProtKB-UniRule"/>
</dbReference>
<evidence type="ECO:0000256" key="3">
    <source>
        <dbReference type="ARBA" id="ARBA00022801"/>
    </source>
</evidence>
<feature type="coiled-coil region" evidence="11">
    <location>
        <begin position="3273"/>
        <end position="3313"/>
    </location>
</feature>
<evidence type="ECO:0000256" key="2">
    <source>
        <dbReference type="ARBA" id="ARBA00022741"/>
    </source>
</evidence>
<dbReference type="PANTHER" id="PTHR11070">
    <property type="entry name" value="UVRD / RECB / PCRA DNA HELICASE FAMILY MEMBER"/>
    <property type="match status" value="1"/>
</dbReference>
<evidence type="ECO:0000259" key="14">
    <source>
        <dbReference type="PROSITE" id="PS51217"/>
    </source>
</evidence>
<evidence type="ECO:0000256" key="5">
    <source>
        <dbReference type="ARBA" id="ARBA00022840"/>
    </source>
</evidence>
<dbReference type="EMBL" id="LR797086">
    <property type="protein sequence ID" value="CAB4186229.1"/>
    <property type="molecule type" value="Genomic_DNA"/>
</dbReference>
<keyword evidence="6" id="KW-0413">Isomerase</keyword>
<dbReference type="Pfam" id="PF13361">
    <property type="entry name" value="UvrD_C"/>
    <property type="match status" value="2"/>
</dbReference>
<dbReference type="GO" id="GO:0003677">
    <property type="term" value="F:DNA binding"/>
    <property type="evidence" value="ECO:0007669"/>
    <property type="project" value="UniProtKB-KW"/>
</dbReference>
<keyword evidence="5 10" id="KW-0067">ATP-binding</keyword>
<reference evidence="15" key="1">
    <citation type="submission" date="2020-05" db="EMBL/GenBank/DDBJ databases">
        <authorList>
            <person name="Chiriac C."/>
            <person name="Salcher M."/>
            <person name="Ghai R."/>
            <person name="Kavagutti S V."/>
        </authorList>
    </citation>
    <scope>NUCLEOTIDE SEQUENCE</scope>
</reference>
<keyword evidence="2 10" id="KW-0547">Nucleotide-binding</keyword>
<dbReference type="GO" id="GO:0016787">
    <property type="term" value="F:hydrolase activity"/>
    <property type="evidence" value="ECO:0007669"/>
    <property type="project" value="UniProtKB-UniRule"/>
</dbReference>
<dbReference type="GO" id="GO:0043138">
    <property type="term" value="F:3'-5' DNA helicase activity"/>
    <property type="evidence" value="ECO:0007669"/>
    <property type="project" value="UniProtKB-EC"/>
</dbReference>
<dbReference type="InterPro" id="IPR013986">
    <property type="entry name" value="DExx_box_DNA_helicase_dom_sf"/>
</dbReference>
<feature type="domain" description="UvrD-like helicase C-terminal" evidence="14">
    <location>
        <begin position="2503"/>
        <end position="2763"/>
    </location>
</feature>
<evidence type="ECO:0000256" key="4">
    <source>
        <dbReference type="ARBA" id="ARBA00022806"/>
    </source>
</evidence>
<dbReference type="InterPro" id="IPR000212">
    <property type="entry name" value="DNA_helicase_UvrD/REP"/>
</dbReference>
<feature type="domain" description="UvrD-like helicase ATP-binding" evidence="13">
    <location>
        <begin position="2236"/>
        <end position="2502"/>
    </location>
</feature>
<evidence type="ECO:0000259" key="13">
    <source>
        <dbReference type="PROSITE" id="PS51198"/>
    </source>
</evidence>
<evidence type="ECO:0000256" key="7">
    <source>
        <dbReference type="ARBA" id="ARBA00034617"/>
    </source>
</evidence>
<dbReference type="PROSITE" id="PS51217">
    <property type="entry name" value="UVRD_HELICASE_CTER"/>
    <property type="match status" value="1"/>
</dbReference>
<keyword evidence="3 10" id="KW-0378">Hydrolase</keyword>
<feature type="coiled-coil region" evidence="11">
    <location>
        <begin position="1653"/>
        <end position="1687"/>
    </location>
</feature>
<evidence type="ECO:0000313" key="16">
    <source>
        <dbReference type="EMBL" id="CAB4204407.1"/>
    </source>
</evidence>
<dbReference type="PROSITE" id="PS51198">
    <property type="entry name" value="UVRD_HELICASE_ATP_BIND"/>
    <property type="match status" value="1"/>
</dbReference>
<evidence type="ECO:0000313" key="15">
    <source>
        <dbReference type="EMBL" id="CAB4186229.1"/>
    </source>
</evidence>
<dbReference type="SUPFAM" id="SSF52949">
    <property type="entry name" value="Macro domain-like"/>
    <property type="match status" value="1"/>
</dbReference>
<evidence type="ECO:0000256" key="8">
    <source>
        <dbReference type="ARBA" id="ARBA00034808"/>
    </source>
</evidence>
<gene>
    <name evidence="15" type="ORF">UFOVP1138_30</name>
    <name evidence="16" type="ORF">UFOVP1394_27</name>
</gene>
<evidence type="ECO:0000256" key="11">
    <source>
        <dbReference type="SAM" id="Coils"/>
    </source>
</evidence>
<organism evidence="15">
    <name type="scientific">uncultured Caudovirales phage</name>
    <dbReference type="NCBI Taxonomy" id="2100421"/>
    <lineage>
        <taxon>Viruses</taxon>
        <taxon>Duplodnaviria</taxon>
        <taxon>Heunggongvirae</taxon>
        <taxon>Uroviricota</taxon>
        <taxon>Caudoviricetes</taxon>
        <taxon>Peduoviridae</taxon>
        <taxon>Maltschvirus</taxon>
        <taxon>Maltschvirus maltsch</taxon>
    </lineage>
</organism>
<dbReference type="Gene3D" id="1.10.10.160">
    <property type="match status" value="1"/>
</dbReference>
<dbReference type="Gene3D" id="3.40.50.300">
    <property type="entry name" value="P-loop containing nucleotide triphosphate hydrolases"/>
    <property type="match status" value="2"/>
</dbReference>
<sequence>MGELANAVRAKYAGQYDHVDDATLESAIVKKYPGSYDHLVPQKQEKNASPQPEVGFLDRVGNSLSTGATKYIGMPVAGIEQMVGKATGSKYLEDRGNALYSRYKKTLEENEAVDPTQEFGGEHGIHDVGSALKWGTQQVSEMVPQIALGIATGGIGGFVGKKLVTGALTKAATTGAADTLATTLAGKAAAKITAADIAEYMAANGVTKEIAQSALLKNAAINRGVNWGTAIAGGSTSIPLEATSIYQAMPEDKKEVGRAALFGTLAALPDMGIAGAFMHHTGLGGKVNKLLHGIEQPVKETARETLGQAGLGVLKATSLLTAEGAGQEALQTVIERIGAREELQSEESKKNGFFNTIKAKGLEAAIHPEAWKDIRESAAAGGLLGGLGGATTIGTKAHTALTQALGDRKIQQAEDSLDLLNKQTSSQPLQGTNATPPISNYTPKDISAPVGNGNILVVEAVDEIKARNEKEATEKRLASYDGTLEQAELAITSPSQTPAEVSTQLEQIANDKQAPFEQQKKANQLLSKANTTIEREAEKADKNSSKEFGEFAQHAVQEQKRSDKEIAPEIIAALVEKRNTGTPKEKEHANKALAAIEQDIQKKQEKEKKESTKLTQSIASETNKYKKLEADKVKIASDKQILEAKKKELLLSRTGTREAKVDASQKAKIDLKIAPVEAKIAAKEAELKNHDSLIEESVARTNEVQEKVKTTLLNNVAKIINNNAGSINNEPITMQHVHNLAVDLYGKVKTASEFTKELVKNFGKQIAIYAKQLWEYVKSIQPGLSIKETTNNEIFGDKLVDGDIWDQPGLKVVGVNLGGIHGAGLAKQAHKKGLLEYRKDRSIDEYRGGEVIPLAVKGHAPETAKIKGQAWSETTTGNNVALLESEVKKLIAFAKENPDTRINLPFIGLGFGEGDAQGIIPILHRAAQEPNIFMVSANKATFEKHRDTVTGKTRTDHRAERLLSGKDNSVTSPQASQATKTEWYKKYAGKELTKKEVDVLVAEMIRYGATDNKAERNNQIVKSEFNSNDEISKTAKLINAFDKWYEEKPSSEYRLADASVDSATNKLVFTRWISAIVTEIVDPNESLTATAISTKWRPIDWLANPGNMSYFGEHQVVPRLNALLPGFSEWVKGFKPLDNSWVDGLLDTVGKDEEYNKAQKDKQSATLAVITALETVRRRIPELSESDMPILMTDALYNILAKKLGISQENKEPEQPQKEKTQEREYTPDNITSLAPNEVFVFGANTVGGHGGGAAGLAQFGDTKSNYDAPPIGTKGKWSEYGVVDRLMEGTEGKSFGLVTKSAAIVKGKLYIHGKRSVDFARISKSLDALVKVANEHPELKFLVTEFGTRMAGFTAEEMKSILASKVLPDNVILPKSFETRPDVIVVEDAKEAVKESVVKDEKDYSAPIASEFVNHSGGAKGSDAFWDRTGKVFGVTDHRHYREESAEKLGDKFLNDEGVEPVRIKEDSTEWEVATRKAMLATLALRPTTRIDDKTKRMVIIEGESAFAPEDLQIRNWFQVKNAEAVFAIGRIVEPADMSSFAAYSKAGDKQRSTKANKKGERYINNSGKQIVDGGTGYAVEMAIQKGDIPVYVFDQTRGSWFKWDALKNEFTKTDTPTLTKNFAGIGTRELTPEGMKAIRDVYAKTFSTENNRRADRLIEDVSTEMANSEERIKEIERKKEEAKKEAEGLAPLEAFFVYVGKGVYQEWFNNRVAWIGMIEAEKERQSILQQHVDSIKKDFPRYKIVGLKQDGLDTVEIEQDSPLYEYPGFERLMVGAHGVYAEFGEASRPFIAKESITNPVKQSDSRQYITYYSNGSRVYDQRKMVNYAQYEIGKLYVSADVVEGLSTRNEVAAPIIAKAHAERSGINSWNEQGVTSISRETIQQLNDVYELFSDLSKKEMIDWLKNQLENRLDIELNGVAEKVLMTDENGNSLVVSKTIKPARTTSPTGSMGLRRFDSESEEQHRTVVAYNSATALGKPTNNFVFSTKNGSSTVAMVAPGDGELEIWSYVEGFFEDTYTTKIASKSPSAARELKATATSVDKDPYKYIGSTDSIAAFAYKASYPNGVGLSKEERDAHRFETTRKIQEGLERKNEELLKSIEKDINSNPVLNGSSPESIITYTSPSDPDERRAYFTNNKVSTIVVGLLRDVMNRGYDLKSFYKSMFYEEASKSFASTKEIPVMLVAFHSYINRDRASNAEYDGPYNEQNDAHKTISQEAEHLVSVAPAEEHTKRQGLNKEQQEAVDYSGGPQLIVAGAGTGKTTVITERIKSLVNKGIPPEEILAITFARDARKEMKDRLEGTNAESANVSTFHAFGKGILDEYYKEFGYRSKPAVLSELQSTQIVESIMKELGIADMTPDEALAAIDKLKNDGVTPGKYAKQKDKSASISNIYTEYAEKTKNSIDLNDMILGMKQHLLNNPAILNDVQNSIRSMLVDEYQDTNKAQYELMSLLAPHDLTVVGDDNQSLYSWRGADVGALKNFMSDFNPKVTQLVENYRTTGTILEAAQDVISKNEDRISTNLTPSREEGNPIIYREVANEKDEAFFIAKEIKDAISRGAAPGSIAILTRTNAQHAIINRELASRKIFGIHVQTFNGAKGREFSTVFIAGVSEGLTPHVKAGDTLEEERRLLYVGMTRAKDNLIMTHANETSQGGKTAEKEPSRFLADIKPGRWDEKSTQMVDVKKEKFSDLTAEEWEYGYAEDIKAADRHEAFQGASRKMTDADRVDTFESEFGVQRAQHEFDSGHDGNLVRDQYKRDNKEVAGFYEYYDGAKEKRKQKEAAFNVRQLQSLQEMVAFNRTSAEFIAPLFDALDVLIDQVPTNKKHTDLSPAEKKERKKLTSSRLKDALKIVVDKSEDLVALKEAYSAAIESGKIDAIVANFMRALTHFNGKQVLAHQGILNQNYQGLENESIPFMQFGTAEFSEALKELTPLGEQISANPVLYTGLDLDETYRDTVQLVNIQKAAADPLEIAQGFAPDLDSELQAWKRPASMQDIHNSVVESVGNNVSPSLRQAIRVYRTRSAAIAIYDERLANVDGLMKLLSFLSSAEIDKAKYENKIANPEFKTYATEEQRTAWMASMKEGLAYINDTIDKIKAKIPKGTSLESLRKTKDRIQRDTVAMQSLARPVLMRIAFEQSHVMDASLFTKIAGDFNKVHPDSKLTAADVFNKYLAVGADIVRLHSEMNRLSRDFWDKQIAKAYGIGKVSRQVKAREVLLARLTTEEKDLLAQMGSHKGDAVDVLKNLSAPVRNKMIAIFNAEIALKNIDVKASMRELDKDKKASMENVKKQEAEPSIQQKIDALNNQIIELKKQEQGLWDIVSRRAYVGKGINRYKAEWKTNSAYIMMSRLFSPSELSVFYPGVEPQDYLDNSANRISRSVDSPILEESNIRGKKPLQKVTNIEIHNPSSQKTILAKHLTIRPSLQQQQEIQQAEQRLLELRKMQSALEQDITNLENADIADVLGSVTTPQQIRSLEDVAQEKAPEHYTQEEADVVSRYKGANLKAVSLKGVAKFFFEKIANIFGANLVTVKGDSDWHGKYIPNRGKGKPTIVINVNAPSLTAVFAHEMFHHILNKISHAAYDAFREAMRGAVNENKWEEAVIRIARQMDSSYVKTVLDDVILTDSINTSPLYGSNFNDDPLVRKKKASFWKPKEPPIAKDKKFAAFQRHDKLNVSDEIREEIENELYSEIFSQAIHKGAFWSTLGKTLEGRGVVAYCVSHMANRSASILSLLKQISPETQNSYLVSQLVKNWSDPASFNTDAKEGRSIHDILVGVIDNSLFVDKKGNVTAKTIVNGMELGLRDDVTRDRKINLLNEAKLLSGEIKKKTNVLAKEARKIIPQGTNGYVQVMDAIENWINRILDWLAAHKPAGMFADFRTREEIVALAQKVLHGGNAASSITYYKILKKHKEAFSGMTDDELMDLHDKASRYAKDVTALDSLKPEQKAAFLDMLAESEKLYDEIAAEGILPPRFTEDGKPNPLAQYRNMHMGQTIKWRHKDGRVIDESISKILKPDKSQLKRDEGFLETKSDVSTKELHEKYDYEKINPLEMFRQYVEDVHHMIAVSKMIKEGREKGLIKRFESRQKAAYNKNNDGTANPYVSINDDTARILKEIPGGDITEIQMFTEIYAVRYVTNKNKKKGKWLTDKKAMLQFDTQEEAAEALAKLSPTAEIKYVSKDVMKPVPTHLADDLYFDKDLAHLLDTILSRDNFRQGQLFGVSGEKIMDIKNTLTMLELSMSAFHWATISAETVSSYGEYKMQLARLNGKSMVAASLNSVNVMEAFNSSRELQELTEKIIVDNNYKNTEEGKALLERLLGASDVDIVDAYMRFFDNGGAMDHQDIGLRSGVSAWGDTEKSFAENVELMQANYPNSALAPIGKVAIHQLFVKSSALLMEKMIPRVKFAAFIREYIIKLMQFEKNNGRKATEAEKSEIARHVMKFVEDRFGEVNWKNQWLNKTYKTTLQFLFRSFTWVAGSWKALGKAGIDYAKLGWFTVKDMGQAEGHKRQYQLTEHGLWGMSAMIAHVASVAAVYSLYFASSALCGGGQDDDEDTPWITKLLFPRIDPYDNTKRLTIPSYVSEGYKILSHFGMFGSKVELEKLVTGRMNSMIGKSVELIKGEDFRGVQIINPDDNMLEKSWSMTKHVLATGVPMSLTGMKKIYNEEGMSSRMLFNLAGMQDAPASAKRSVAANAAFDLSRREYKGKEITEDEMEMKSVLKRAMQEYVKGDKTSVDALLASGEVSKRQYDIALTRYPVLNNAPNPLYKDPLSQAIQRLTVKSSLKVYSLMKESEKAKHTAEIQKKINNMKLRKDTPKVLQDRYIEEWNAIKG</sequence>
<feature type="region of interest" description="Disordered" evidence="12">
    <location>
        <begin position="1207"/>
        <end position="1228"/>
    </location>
</feature>
<comment type="similarity">
    <text evidence="1">Belongs to the helicase family. UvrD subfamily.</text>
</comment>
<keyword evidence="4 10" id="KW-0347">Helicase</keyword>
<name>A0A6J5QNL6_9CAUD</name>
<keyword evidence="11" id="KW-0175">Coiled coil</keyword>
<dbReference type="InterPro" id="IPR043472">
    <property type="entry name" value="Macro_dom-like"/>
</dbReference>
<protein>
    <recommendedName>
        <fullName evidence="8">DNA 3'-5' helicase</fullName>
        <ecNumber evidence="8">5.6.2.4</ecNumber>
    </recommendedName>
</protein>
<dbReference type="CDD" id="cd17932">
    <property type="entry name" value="DEXQc_UvrD"/>
    <property type="match status" value="1"/>
</dbReference>
<dbReference type="InterPro" id="IPR014017">
    <property type="entry name" value="DNA_helicase_UvrD-like_C"/>
</dbReference>
<dbReference type="InterPro" id="IPR014016">
    <property type="entry name" value="UvrD-like_ATP-bd"/>
</dbReference>
<feature type="binding site" evidence="10">
    <location>
        <begin position="2257"/>
        <end position="2264"/>
    </location>
    <ligand>
        <name>ATP</name>
        <dbReference type="ChEBI" id="CHEBI:30616"/>
    </ligand>
</feature>
<dbReference type="Gene3D" id="3.40.220.10">
    <property type="entry name" value="Leucine Aminopeptidase, subunit E, domain 1"/>
    <property type="match status" value="1"/>
</dbReference>
<accession>A0A6J5QNL6</accession>
<evidence type="ECO:0000256" key="1">
    <source>
        <dbReference type="ARBA" id="ARBA00009922"/>
    </source>
</evidence>
<feature type="compositionally biased region" description="Basic and acidic residues" evidence="12">
    <location>
        <begin position="1209"/>
        <end position="1227"/>
    </location>
</feature>
<dbReference type="EMBL" id="LR797345">
    <property type="protein sequence ID" value="CAB4204407.1"/>
    <property type="molecule type" value="Genomic_DNA"/>
</dbReference>
<dbReference type="CDD" id="cd18807">
    <property type="entry name" value="SF1_C_UvrD"/>
    <property type="match status" value="1"/>
</dbReference>
<dbReference type="SUPFAM" id="SSF52540">
    <property type="entry name" value="P-loop containing nucleoside triphosphate hydrolases"/>
    <property type="match status" value="1"/>
</dbReference>
<dbReference type="GO" id="GO:0000725">
    <property type="term" value="P:recombinational repair"/>
    <property type="evidence" value="ECO:0007669"/>
    <property type="project" value="TreeGrafter"/>
</dbReference>
<dbReference type="Pfam" id="PF00580">
    <property type="entry name" value="UvrD-helicase"/>
    <property type="match status" value="1"/>
</dbReference>
<feature type="coiled-coil region" evidence="11">
    <location>
        <begin position="586"/>
        <end position="645"/>
    </location>
</feature>
<dbReference type="InterPro" id="IPR027417">
    <property type="entry name" value="P-loop_NTPase"/>
</dbReference>
<evidence type="ECO:0000256" key="10">
    <source>
        <dbReference type="PROSITE-ProRule" id="PRU00560"/>
    </source>
</evidence>
<comment type="catalytic activity">
    <reaction evidence="9">
        <text>ATP + H2O = ADP + phosphate + H(+)</text>
        <dbReference type="Rhea" id="RHEA:13065"/>
        <dbReference type="ChEBI" id="CHEBI:15377"/>
        <dbReference type="ChEBI" id="CHEBI:15378"/>
        <dbReference type="ChEBI" id="CHEBI:30616"/>
        <dbReference type="ChEBI" id="CHEBI:43474"/>
        <dbReference type="ChEBI" id="CHEBI:456216"/>
        <dbReference type="EC" id="5.6.2.4"/>
    </reaction>
</comment>
<comment type="catalytic activity">
    <reaction evidence="7">
        <text>Couples ATP hydrolysis with the unwinding of duplex DNA by translocating in the 3'-5' direction.</text>
        <dbReference type="EC" id="5.6.2.4"/>
    </reaction>
</comment>
<dbReference type="EC" id="5.6.2.4" evidence="8"/>